<gene>
    <name evidence="1" type="ORF">BGC07_16650</name>
</gene>
<reference evidence="1 2" key="1">
    <citation type="submission" date="2016-08" db="EMBL/GenBank/DDBJ databases">
        <title>Draft genome sequence of Candidatus Piscirickettsia litoralis, from seawater.</title>
        <authorList>
            <person name="Wan X."/>
            <person name="Lee A.J."/>
            <person name="Hou S."/>
            <person name="Donachie S.P."/>
        </authorList>
    </citation>
    <scope>NUCLEOTIDE SEQUENCE [LARGE SCALE GENOMIC DNA]</scope>
    <source>
        <strain evidence="1 2">Y2</strain>
    </source>
</reference>
<dbReference type="Pfam" id="PF11903">
    <property type="entry name" value="ParD_like"/>
    <property type="match status" value="1"/>
</dbReference>
<proteinExistence type="predicted"/>
<dbReference type="EMBL" id="MDTU01000003">
    <property type="protein sequence ID" value="ODN41397.1"/>
    <property type="molecule type" value="Genomic_DNA"/>
</dbReference>
<comment type="caution">
    <text evidence="1">The sequence shown here is derived from an EMBL/GenBank/DDBJ whole genome shotgun (WGS) entry which is preliminary data.</text>
</comment>
<accession>A0ABX2ZXR2</accession>
<keyword evidence="2" id="KW-1185">Reference proteome</keyword>
<organism evidence="1 2">
    <name type="scientific">Piscirickettsia litoralis</name>
    <dbReference type="NCBI Taxonomy" id="1891921"/>
    <lineage>
        <taxon>Bacteria</taxon>
        <taxon>Pseudomonadati</taxon>
        <taxon>Pseudomonadota</taxon>
        <taxon>Gammaproteobacteria</taxon>
        <taxon>Thiotrichales</taxon>
        <taxon>Piscirickettsiaceae</taxon>
        <taxon>Piscirickettsia</taxon>
    </lineage>
</organism>
<protein>
    <recommendedName>
        <fullName evidence="3">Transcriptional regulator</fullName>
    </recommendedName>
</protein>
<name>A0ABX2ZXR2_9GAMM</name>
<sequence>MSTTSIKINDDYVDTARGFSNLYERSLTGQINYFVKLGILAQENPELSLNYMLSIAEDNPDLPLNFILDILKAKGEVERGETVPFIAEGESGDGRETNL</sequence>
<dbReference type="Proteomes" id="UP000094329">
    <property type="component" value="Unassembled WGS sequence"/>
</dbReference>
<evidence type="ECO:0000313" key="1">
    <source>
        <dbReference type="EMBL" id="ODN41397.1"/>
    </source>
</evidence>
<dbReference type="InterPro" id="IPR021831">
    <property type="entry name" value="ParD-like"/>
</dbReference>
<dbReference type="RefSeq" id="WP_069314190.1">
    <property type="nucleotide sequence ID" value="NZ_MDTU01000003.1"/>
</dbReference>
<evidence type="ECO:0000313" key="2">
    <source>
        <dbReference type="Proteomes" id="UP000094329"/>
    </source>
</evidence>
<evidence type="ECO:0008006" key="3">
    <source>
        <dbReference type="Google" id="ProtNLM"/>
    </source>
</evidence>